<reference evidence="2 3" key="1">
    <citation type="submission" date="2016-07" db="EMBL/GenBank/DDBJ databases">
        <title>Draft genome of the white-rot fungus Obba rivulosa 3A-2.</title>
        <authorList>
            <consortium name="DOE Joint Genome Institute"/>
            <person name="Miettinen O."/>
            <person name="Riley R."/>
            <person name="Acob R."/>
            <person name="Barry K."/>
            <person name="Cullen D."/>
            <person name="De Vries R."/>
            <person name="Hainaut M."/>
            <person name="Hatakka A."/>
            <person name="Henrissat B."/>
            <person name="Hilden K."/>
            <person name="Kuo R."/>
            <person name="Labutti K."/>
            <person name="Lipzen A."/>
            <person name="Makela M.R."/>
            <person name="Sandor L."/>
            <person name="Spatafora J.W."/>
            <person name="Grigoriev I.V."/>
            <person name="Hibbett D.S."/>
        </authorList>
    </citation>
    <scope>NUCLEOTIDE SEQUENCE [LARGE SCALE GENOMIC DNA]</scope>
    <source>
        <strain evidence="2 3">3A-2</strain>
    </source>
</reference>
<feature type="region of interest" description="Disordered" evidence="1">
    <location>
        <begin position="127"/>
        <end position="409"/>
    </location>
</feature>
<dbReference type="EMBL" id="KV722431">
    <property type="protein sequence ID" value="OCH89247.1"/>
    <property type="molecule type" value="Genomic_DNA"/>
</dbReference>
<dbReference type="OrthoDB" id="10652595at2759"/>
<feature type="compositionally biased region" description="Basic residues" evidence="1">
    <location>
        <begin position="192"/>
        <end position="202"/>
    </location>
</feature>
<feature type="compositionally biased region" description="Polar residues" evidence="1">
    <location>
        <begin position="333"/>
        <end position="347"/>
    </location>
</feature>
<sequence length="572" mass="62221">MVAIKRTYYMKKSKVKKTPKRYSAYPDKLKRVAARGSQGRKPARCQCRGCDRFLNMKLAYNPLNAGKWFGVCPSCSKVTVPPQRSPSPAHKEEMEEIQTAHMLEKERKRTAHERACEDARLVKDMAKAEKDEERARVKAEKEAERARARAEKEMAQQLKTPRSSQGAARSPSASTPMRISRSSRSPRTSTPRAKRTPKNARARKQEESDSEGLDSLSTPHVSAAGARTVATARNATQTPAARVPSKSGDRATSPIDISSSSEVEDTRSRVTKGSTGAPSKKRSESPEVVILTPGEKITKKKRKLNGSKTPHSVTKPGTGSGKKTGATSVKTPHSVSKQGTGATSVKTPHSVRKQGIGATSVKMPHSVRKQGMGATSTKTPHSVSKHGSASVSTIGSKKKKVTSGVAGGNARATSMAAGADLWLVSDSDNENGTHLMRSHDDRKLFMRVAVWTEDKAVAHIVQELVLLGPIHLGRVVHERLNLPGDTVIKLWDISTWSWQGQYDEHATLWVTVDRKQILARVVGVGEVGADFWKEMKGLQTGTVGTDTSLVDNDNWAEWNEELPVAGKGKGRA</sequence>
<feature type="compositionally biased region" description="Polar residues" evidence="1">
    <location>
        <begin position="373"/>
        <end position="395"/>
    </location>
</feature>
<feature type="compositionally biased region" description="Basic and acidic residues" evidence="1">
    <location>
        <begin position="127"/>
        <end position="154"/>
    </location>
</feature>
<feature type="compositionally biased region" description="Low complexity" evidence="1">
    <location>
        <begin position="312"/>
        <end position="331"/>
    </location>
</feature>
<organism evidence="2 3">
    <name type="scientific">Obba rivulosa</name>
    <dbReference type="NCBI Taxonomy" id="1052685"/>
    <lineage>
        <taxon>Eukaryota</taxon>
        <taxon>Fungi</taxon>
        <taxon>Dikarya</taxon>
        <taxon>Basidiomycota</taxon>
        <taxon>Agaricomycotina</taxon>
        <taxon>Agaricomycetes</taxon>
        <taxon>Polyporales</taxon>
        <taxon>Gelatoporiaceae</taxon>
        <taxon>Obba</taxon>
    </lineage>
</organism>
<feature type="compositionally biased region" description="Low complexity" evidence="1">
    <location>
        <begin position="174"/>
        <end position="191"/>
    </location>
</feature>
<evidence type="ECO:0000313" key="3">
    <source>
        <dbReference type="Proteomes" id="UP000250043"/>
    </source>
</evidence>
<feature type="compositionally biased region" description="Polar residues" evidence="1">
    <location>
        <begin position="157"/>
        <end position="173"/>
    </location>
</feature>
<accession>A0A8E2DJE2</accession>
<evidence type="ECO:0000313" key="2">
    <source>
        <dbReference type="EMBL" id="OCH89247.1"/>
    </source>
</evidence>
<dbReference type="Proteomes" id="UP000250043">
    <property type="component" value="Unassembled WGS sequence"/>
</dbReference>
<name>A0A8E2DJE2_9APHY</name>
<proteinExistence type="predicted"/>
<evidence type="ECO:0000256" key="1">
    <source>
        <dbReference type="SAM" id="MobiDB-lite"/>
    </source>
</evidence>
<protein>
    <submittedName>
        <fullName evidence="2">Uncharacterized protein</fullName>
    </submittedName>
</protein>
<keyword evidence="3" id="KW-1185">Reference proteome</keyword>
<dbReference type="AlphaFoldDB" id="A0A8E2DJE2"/>
<gene>
    <name evidence="2" type="ORF">OBBRIDRAFT_835947</name>
</gene>